<dbReference type="InterPro" id="IPR003615">
    <property type="entry name" value="HNH_nuc"/>
</dbReference>
<keyword evidence="2" id="KW-0378">Hydrolase</keyword>
<dbReference type="Pfam" id="PF01844">
    <property type="entry name" value="HNH"/>
    <property type="match status" value="1"/>
</dbReference>
<evidence type="ECO:0000256" key="2">
    <source>
        <dbReference type="ARBA" id="ARBA00022801"/>
    </source>
</evidence>
<comment type="similarity">
    <text evidence="3">Belongs to the HNH nuclease family.</text>
</comment>
<dbReference type="InterPro" id="IPR002711">
    <property type="entry name" value="HNH"/>
</dbReference>
<dbReference type="GO" id="GO:0003676">
    <property type="term" value="F:nucleic acid binding"/>
    <property type="evidence" value="ECO:0007669"/>
    <property type="project" value="InterPro"/>
</dbReference>
<evidence type="ECO:0000256" key="1">
    <source>
        <dbReference type="ARBA" id="ARBA00022722"/>
    </source>
</evidence>
<sequence>MKYCQFDGCTNKIAKGIYCAEHKRSSKSRKKKQQAKSVYHHENKPFYRTQAWKDVADFVYEREGGHCQRCGRFVFGKQAHRHHVIPIKKNKLLSLDPNNIRLLCPKCHVEEENETEDKKVFPSYFN</sequence>
<proteinExistence type="inferred from homology"/>
<dbReference type="GO" id="GO:0004519">
    <property type="term" value="F:endonuclease activity"/>
    <property type="evidence" value="ECO:0007669"/>
    <property type="project" value="InterPro"/>
</dbReference>
<evidence type="ECO:0000256" key="4">
    <source>
        <dbReference type="ARBA" id="ARBA00040194"/>
    </source>
</evidence>
<comment type="caution">
    <text evidence="6">The sequence shown here is derived from an EMBL/GenBank/DDBJ whole genome shotgun (WGS) entry which is preliminary data.</text>
</comment>
<feature type="domain" description="HNH nuclease" evidence="5">
    <location>
        <begin position="54"/>
        <end position="109"/>
    </location>
</feature>
<organism evidence="6 7">
    <name type="scientific">Enterococcus hirae</name>
    <dbReference type="NCBI Taxonomy" id="1354"/>
    <lineage>
        <taxon>Bacteria</taxon>
        <taxon>Bacillati</taxon>
        <taxon>Bacillota</taxon>
        <taxon>Bacilli</taxon>
        <taxon>Lactobacillales</taxon>
        <taxon>Enterococcaceae</taxon>
        <taxon>Enterococcus</taxon>
    </lineage>
</organism>
<reference evidence="6 7" key="1">
    <citation type="submission" date="2015-06" db="EMBL/GenBank/DDBJ databases">
        <title>The Genome Sequence of Enterococcus hirae 88EA1.</title>
        <authorList>
            <consortium name="The Broad Institute Genomics Platform"/>
            <consortium name="The Broad Institute Genome Sequencing Center for Infectious Disease"/>
            <person name="Earl A.M."/>
            <person name="Van Tyne D."/>
            <person name="Lebreton F."/>
            <person name="Saavedra J.T."/>
            <person name="Gilmore M.S."/>
            <person name="Manson McGuire A."/>
            <person name="Clock S."/>
            <person name="Crupain M."/>
            <person name="Rangan U."/>
            <person name="Young S."/>
            <person name="Abouelleil A."/>
            <person name="Cao P."/>
            <person name="Chapman S.B."/>
            <person name="Griggs A."/>
            <person name="Priest M."/>
            <person name="Shea T."/>
            <person name="Wortman J."/>
            <person name="Nusbaum C."/>
            <person name="Birren B."/>
        </authorList>
    </citation>
    <scope>NUCLEOTIDE SEQUENCE [LARGE SCALE GENOMIC DNA]</scope>
    <source>
        <strain evidence="6 7">88EA1</strain>
    </source>
</reference>
<dbReference type="RefSeq" id="WP_113792708.1">
    <property type="nucleotide sequence ID" value="NZ_AP027299.1"/>
</dbReference>
<evidence type="ECO:0000256" key="3">
    <source>
        <dbReference type="ARBA" id="ARBA00038412"/>
    </source>
</evidence>
<dbReference type="GO" id="GO:0008270">
    <property type="term" value="F:zinc ion binding"/>
    <property type="evidence" value="ECO:0007669"/>
    <property type="project" value="InterPro"/>
</dbReference>
<evidence type="ECO:0000313" key="7">
    <source>
        <dbReference type="Proteomes" id="UP000253498"/>
    </source>
</evidence>
<dbReference type="PANTHER" id="PTHR41286">
    <property type="entry name" value="HNH NUCLEASE YAJD-RELATED"/>
    <property type="match status" value="1"/>
</dbReference>
<keyword evidence="1" id="KW-0540">Nuclease</keyword>
<dbReference type="Proteomes" id="UP000253498">
    <property type="component" value="Unassembled WGS sequence"/>
</dbReference>
<dbReference type="GO" id="GO:0005829">
    <property type="term" value="C:cytosol"/>
    <property type="evidence" value="ECO:0007669"/>
    <property type="project" value="TreeGrafter"/>
</dbReference>
<evidence type="ECO:0000259" key="5">
    <source>
        <dbReference type="SMART" id="SM00507"/>
    </source>
</evidence>
<dbReference type="PANTHER" id="PTHR41286:SF1">
    <property type="entry name" value="HNH NUCLEASE YAJD-RELATED"/>
    <property type="match status" value="1"/>
</dbReference>
<dbReference type="SMART" id="SM00507">
    <property type="entry name" value="HNHc"/>
    <property type="match status" value="1"/>
</dbReference>
<dbReference type="Gene3D" id="1.10.30.50">
    <property type="match status" value="1"/>
</dbReference>
<accession>A0AB37IDN1</accession>
<name>A0AB37IDN1_ENTHR</name>
<evidence type="ECO:0000313" key="6">
    <source>
        <dbReference type="EMBL" id="RBT69458.1"/>
    </source>
</evidence>
<dbReference type="EMBL" id="LESJ01000004">
    <property type="protein sequence ID" value="RBT69458.1"/>
    <property type="molecule type" value="Genomic_DNA"/>
</dbReference>
<dbReference type="AlphaFoldDB" id="A0AB37IDN1"/>
<gene>
    <name evidence="6" type="ORF">EB03_01128</name>
</gene>
<dbReference type="GO" id="GO:0016787">
    <property type="term" value="F:hydrolase activity"/>
    <property type="evidence" value="ECO:0007669"/>
    <property type="project" value="UniProtKB-KW"/>
</dbReference>
<dbReference type="CDD" id="cd00085">
    <property type="entry name" value="HNHc"/>
    <property type="match status" value="1"/>
</dbReference>
<protein>
    <recommendedName>
        <fullName evidence="4">Putative HNH nuclease YajD</fullName>
    </recommendedName>
</protein>